<dbReference type="EMBL" id="JBIAZM010000002">
    <property type="protein sequence ID" value="MFF5198884.1"/>
    <property type="molecule type" value="Genomic_DNA"/>
</dbReference>
<keyword evidence="3" id="KW-1185">Reference proteome</keyword>
<proteinExistence type="predicted"/>
<evidence type="ECO:0008006" key="4">
    <source>
        <dbReference type="Google" id="ProtNLM"/>
    </source>
</evidence>
<sequence>MDPAAASSCSHTYKAPSSGQPGGVYEVRATVTWEIGWVGGGTSGSVDPVTTTATVPLRVQRSSALNGAG</sequence>
<feature type="compositionally biased region" description="Polar residues" evidence="1">
    <location>
        <begin position="7"/>
        <end position="19"/>
    </location>
</feature>
<comment type="caution">
    <text evidence="2">The sequence shown here is derived from an EMBL/GenBank/DDBJ whole genome shotgun (WGS) entry which is preliminary data.</text>
</comment>
<evidence type="ECO:0000313" key="2">
    <source>
        <dbReference type="EMBL" id="MFF5198884.1"/>
    </source>
</evidence>
<gene>
    <name evidence="2" type="ORF">ACFY3B_04670</name>
</gene>
<name>A0ABW6VS28_9ACTN</name>
<feature type="region of interest" description="Disordered" evidence="1">
    <location>
        <begin position="1"/>
        <end position="22"/>
    </location>
</feature>
<protein>
    <recommendedName>
        <fullName evidence="4">ATP/GTP-binding protein</fullName>
    </recommendedName>
</protein>
<accession>A0ABW6VS28</accession>
<evidence type="ECO:0000313" key="3">
    <source>
        <dbReference type="Proteomes" id="UP001602287"/>
    </source>
</evidence>
<dbReference type="Proteomes" id="UP001602287">
    <property type="component" value="Unassembled WGS sequence"/>
</dbReference>
<dbReference type="RefSeq" id="WP_357647121.1">
    <property type="nucleotide sequence ID" value="NZ_JBEYTR010000004.1"/>
</dbReference>
<organism evidence="2 3">
    <name type="scientific">Micromonospora parva</name>
    <dbReference type="NCBI Taxonomy" id="1464048"/>
    <lineage>
        <taxon>Bacteria</taxon>
        <taxon>Bacillati</taxon>
        <taxon>Actinomycetota</taxon>
        <taxon>Actinomycetes</taxon>
        <taxon>Micromonosporales</taxon>
        <taxon>Micromonosporaceae</taxon>
        <taxon>Micromonospora</taxon>
    </lineage>
</organism>
<reference evidence="2 3" key="1">
    <citation type="submission" date="2024-10" db="EMBL/GenBank/DDBJ databases">
        <title>The Natural Products Discovery Center: Release of the First 8490 Sequenced Strains for Exploring Actinobacteria Biosynthetic Diversity.</title>
        <authorList>
            <person name="Kalkreuter E."/>
            <person name="Kautsar S.A."/>
            <person name="Yang D."/>
            <person name="Bader C.D."/>
            <person name="Teijaro C.N."/>
            <person name="Fluegel L."/>
            <person name="Davis C.M."/>
            <person name="Simpson J.R."/>
            <person name="Lauterbach L."/>
            <person name="Steele A.D."/>
            <person name="Gui C."/>
            <person name="Meng S."/>
            <person name="Li G."/>
            <person name="Viehrig K."/>
            <person name="Ye F."/>
            <person name="Su P."/>
            <person name="Kiefer A.F."/>
            <person name="Nichols A."/>
            <person name="Cepeda A.J."/>
            <person name="Yan W."/>
            <person name="Fan B."/>
            <person name="Jiang Y."/>
            <person name="Adhikari A."/>
            <person name="Zheng C.-J."/>
            <person name="Schuster L."/>
            <person name="Cowan T.M."/>
            <person name="Smanski M.J."/>
            <person name="Chevrette M.G."/>
            <person name="De Carvalho L.P.S."/>
            <person name="Shen B."/>
        </authorList>
    </citation>
    <scope>NUCLEOTIDE SEQUENCE [LARGE SCALE GENOMIC DNA]</scope>
    <source>
        <strain evidence="2 3">NPDC000140</strain>
    </source>
</reference>
<evidence type="ECO:0000256" key="1">
    <source>
        <dbReference type="SAM" id="MobiDB-lite"/>
    </source>
</evidence>